<accession>A0ABU6KIE8</accession>
<keyword evidence="3" id="KW-0560">Oxidoreductase</keyword>
<name>A0ABU6KIE8_9BACI</name>
<dbReference type="InterPro" id="IPR011251">
    <property type="entry name" value="Luciferase-like_dom"/>
</dbReference>
<dbReference type="GO" id="GO:0016491">
    <property type="term" value="F:oxidoreductase activity"/>
    <property type="evidence" value="ECO:0007669"/>
    <property type="project" value="UniProtKB-KW"/>
</dbReference>
<dbReference type="RefSeq" id="WP_327608569.1">
    <property type="nucleotide sequence ID" value="NZ_JARZFX010000009.1"/>
</dbReference>
<dbReference type="Pfam" id="PF00296">
    <property type="entry name" value="Bac_luciferase"/>
    <property type="match status" value="1"/>
</dbReference>
<keyword evidence="4" id="KW-1185">Reference proteome</keyword>
<evidence type="ECO:0000313" key="3">
    <source>
        <dbReference type="EMBL" id="MEC5425005.1"/>
    </source>
</evidence>
<dbReference type="PANTHER" id="PTHR30137">
    <property type="entry name" value="LUCIFERASE-LIKE MONOOXYGENASE"/>
    <property type="match status" value="1"/>
</dbReference>
<dbReference type="PANTHER" id="PTHR30137:SF19">
    <property type="entry name" value="LUCIFERASE-LIKE MONOOXYGENASE"/>
    <property type="match status" value="1"/>
</dbReference>
<comment type="similarity">
    <text evidence="1">To bacterial alkanal monooxygenase alpha and beta chains.</text>
</comment>
<dbReference type="SUPFAM" id="SSF51679">
    <property type="entry name" value="Bacterial luciferase-like"/>
    <property type="match status" value="1"/>
</dbReference>
<dbReference type="InterPro" id="IPR036661">
    <property type="entry name" value="Luciferase-like_sf"/>
</dbReference>
<protein>
    <submittedName>
        <fullName evidence="3">LLM class flavin-dependent oxidoreductase</fullName>
        <ecNumber evidence="3">1.-.-.-</ecNumber>
    </submittedName>
</protein>
<gene>
    <name evidence="3" type="ORF">QGM71_16070</name>
</gene>
<evidence type="ECO:0000313" key="4">
    <source>
        <dbReference type="Proteomes" id="UP001335737"/>
    </source>
</evidence>
<dbReference type="InterPro" id="IPR019949">
    <property type="entry name" value="CmoO-like"/>
</dbReference>
<dbReference type="Proteomes" id="UP001335737">
    <property type="component" value="Unassembled WGS sequence"/>
</dbReference>
<dbReference type="EC" id="1.-.-.-" evidence="3"/>
<sequence length="320" mass="35205">MKLSILDQSPIPYGKTAEESLSASIELAKMADTLGYKRYWIAEHHDMSGLACPAPDIMLSRIGAETENIRIGAGAVLLLHYRPYNIAERYNMLAVLYPDRVDLGIGRAPGGSAEATIALSGNFLENVSKMPETLDELLSFFEGNFPKDHMYSAINPSPVPKVSPEPWLLGTSEKSGILAAEKGIPYAFGHFMSEQDGPEIVKRYHANTKSGKSLVAVSVICAETTKEAEELALSSQLWKIQQAKGEGKKGVPTVEEARAYNFSDEKKNDKIIAGNSGVVKQELEVLQEKYQTDEFMIVTITHSFEARRKSYELIAKAFGL</sequence>
<dbReference type="Gene3D" id="3.20.20.30">
    <property type="entry name" value="Luciferase-like domain"/>
    <property type="match status" value="1"/>
</dbReference>
<proteinExistence type="predicted"/>
<dbReference type="InterPro" id="IPR050766">
    <property type="entry name" value="Bact_Lucif_Oxidored"/>
</dbReference>
<dbReference type="NCBIfam" id="TIGR03558">
    <property type="entry name" value="oxido_grp_1"/>
    <property type="match status" value="1"/>
</dbReference>
<feature type="domain" description="Luciferase-like" evidence="2">
    <location>
        <begin position="1"/>
        <end position="246"/>
    </location>
</feature>
<comment type="caution">
    <text evidence="3">The sequence shown here is derived from an EMBL/GenBank/DDBJ whole genome shotgun (WGS) entry which is preliminary data.</text>
</comment>
<dbReference type="EMBL" id="JARZFX010000009">
    <property type="protein sequence ID" value="MEC5425005.1"/>
    <property type="molecule type" value="Genomic_DNA"/>
</dbReference>
<evidence type="ECO:0000259" key="2">
    <source>
        <dbReference type="Pfam" id="PF00296"/>
    </source>
</evidence>
<evidence type="ECO:0000256" key="1">
    <source>
        <dbReference type="ARBA" id="ARBA00007789"/>
    </source>
</evidence>
<organism evidence="3 4">
    <name type="scientific">Virgibacillus tibetensis</name>
    <dbReference type="NCBI Taxonomy" id="3042313"/>
    <lineage>
        <taxon>Bacteria</taxon>
        <taxon>Bacillati</taxon>
        <taxon>Bacillota</taxon>
        <taxon>Bacilli</taxon>
        <taxon>Bacillales</taxon>
        <taxon>Bacillaceae</taxon>
        <taxon>Virgibacillus</taxon>
    </lineage>
</organism>
<reference evidence="3 4" key="1">
    <citation type="journal article" date="2024" name="Int. J. Syst. Evol. Microbiol.">
        <title>Virgibacillus tibetensis sp. nov., isolated from salt lake on the Tibetan Plateau of China.</title>
        <authorList>
            <person name="Phurbu D."/>
            <person name="Liu Z.-X."/>
            <person name="Wang R."/>
            <person name="Zheng Y.-Y."/>
            <person name="Liu H.-C."/>
            <person name="Zhou Y.-G."/>
            <person name="Yu Y.-J."/>
            <person name="Li A.-H."/>
        </authorList>
    </citation>
    <scope>NUCLEOTIDE SEQUENCE [LARGE SCALE GENOMIC DNA]</scope>
    <source>
        <strain evidence="3 4">C22-A2</strain>
    </source>
</reference>